<feature type="chain" id="PRO_5046197715" evidence="1">
    <location>
        <begin position="22"/>
        <end position="148"/>
    </location>
</feature>
<dbReference type="RefSeq" id="WP_309262877.1">
    <property type="nucleotide sequence ID" value="NZ_JARUHG010000003.1"/>
</dbReference>
<dbReference type="InterPro" id="IPR021957">
    <property type="entry name" value="DUF3574"/>
</dbReference>
<dbReference type="PROSITE" id="PS51257">
    <property type="entry name" value="PROKAR_LIPOPROTEIN"/>
    <property type="match status" value="1"/>
</dbReference>
<reference evidence="2 3" key="1">
    <citation type="submission" date="2023-04" db="EMBL/GenBank/DDBJ databases">
        <title>Lysobacter sp. strain UC isolated from soil sample.</title>
        <authorList>
            <person name="Choksket S."/>
            <person name="Harshvardhan F."/>
            <person name="Rana R."/>
            <person name="Patil P.B."/>
            <person name="Korpole S."/>
        </authorList>
    </citation>
    <scope>NUCLEOTIDE SEQUENCE [LARGE SCALE GENOMIC DNA]</scope>
    <source>
        <strain evidence="2 3">UC</strain>
    </source>
</reference>
<evidence type="ECO:0000313" key="3">
    <source>
        <dbReference type="Proteomes" id="UP001233535"/>
    </source>
</evidence>
<evidence type="ECO:0000256" key="1">
    <source>
        <dbReference type="SAM" id="SignalP"/>
    </source>
</evidence>
<evidence type="ECO:0000313" key="2">
    <source>
        <dbReference type="EMBL" id="MDR0183515.1"/>
    </source>
</evidence>
<gene>
    <name evidence="2" type="ORF">P8609_11130</name>
</gene>
<name>A0ABU1CEY7_9GAMM</name>
<dbReference type="EMBL" id="JARUHG010000003">
    <property type="protein sequence ID" value="MDR0183515.1"/>
    <property type="molecule type" value="Genomic_DNA"/>
</dbReference>
<protein>
    <submittedName>
        <fullName evidence="2">DUF3574 domain-containing protein</fullName>
    </submittedName>
</protein>
<keyword evidence="3" id="KW-1185">Reference proteome</keyword>
<accession>A0ABU1CEY7</accession>
<sequence length="148" mass="16238">MKRAGCLIAAMFLASTMAGCASTAPTDASMHGDAARPAQSSRWIRSELYFAVGNEDGTGVIDDARWRAFLDAEVTPRFPDGLTVLDGYGQWRFQRDGRLVRQQAKVLVVLHEDGAAPRGNLEAIRLAWKRMTGHESVLWAQSAVEVSF</sequence>
<comment type="caution">
    <text evidence="2">The sequence shown here is derived from an EMBL/GenBank/DDBJ whole genome shotgun (WGS) entry which is preliminary data.</text>
</comment>
<dbReference type="Pfam" id="PF12098">
    <property type="entry name" value="DUF3574"/>
    <property type="match status" value="1"/>
</dbReference>
<dbReference type="Proteomes" id="UP001233535">
    <property type="component" value="Unassembled WGS sequence"/>
</dbReference>
<keyword evidence="1" id="KW-0732">Signal</keyword>
<proteinExistence type="predicted"/>
<feature type="signal peptide" evidence="1">
    <location>
        <begin position="1"/>
        <end position="21"/>
    </location>
</feature>
<organism evidence="2 3">
    <name type="scientific">Lysobacter arvi</name>
    <dbReference type="NCBI Taxonomy" id="3038776"/>
    <lineage>
        <taxon>Bacteria</taxon>
        <taxon>Pseudomonadati</taxon>
        <taxon>Pseudomonadota</taxon>
        <taxon>Gammaproteobacteria</taxon>
        <taxon>Lysobacterales</taxon>
        <taxon>Lysobacteraceae</taxon>
        <taxon>Lysobacter</taxon>
    </lineage>
</organism>